<sequence length="128" mass="12752">MRHLLLTTALLGGLATPALAQRAGTYAVEGQGADGSRYEGSVTLAPLGQDTWRVTWRVGSDSAQGIGILIPQGPLLVVGYTMGGETGVAAYAVQADGRLLGTWTQGQGGGIGTEVMTPGGGTGGAPGK</sequence>
<dbReference type="EMBL" id="AP025637">
    <property type="protein sequence ID" value="BDG71262.1"/>
    <property type="molecule type" value="Genomic_DNA"/>
</dbReference>
<evidence type="ECO:0000313" key="3">
    <source>
        <dbReference type="Proteomes" id="UP000831327"/>
    </source>
</evidence>
<feature type="chain" id="PRO_5047199790" evidence="1">
    <location>
        <begin position="21"/>
        <end position="128"/>
    </location>
</feature>
<protein>
    <submittedName>
        <fullName evidence="2">Uncharacterized protein</fullName>
    </submittedName>
</protein>
<name>A0ABN6P0B8_9PROT</name>
<proteinExistence type="predicted"/>
<reference evidence="2 3" key="1">
    <citation type="journal article" date="2016" name="Microbes Environ.">
        <title>Phylogenetically diverse aerobic anoxygenic phototrophic bacteria isolated from epilithic biofilms in Tama river, Japan.</title>
        <authorList>
            <person name="Hirose S."/>
            <person name="Matsuura K."/>
            <person name="Haruta S."/>
        </authorList>
    </citation>
    <scope>NUCLEOTIDE SEQUENCE [LARGE SCALE GENOMIC DNA]</scope>
    <source>
        <strain evidence="2 3">S08</strain>
    </source>
</reference>
<evidence type="ECO:0000256" key="1">
    <source>
        <dbReference type="SAM" id="SignalP"/>
    </source>
</evidence>
<gene>
    <name evidence="2" type="ORF">Rmf_11910</name>
</gene>
<keyword evidence="1" id="KW-0732">Signal</keyword>
<feature type="signal peptide" evidence="1">
    <location>
        <begin position="1"/>
        <end position="20"/>
    </location>
</feature>
<accession>A0ABN6P0B8</accession>
<keyword evidence="3" id="KW-1185">Reference proteome</keyword>
<dbReference type="RefSeq" id="WP_244458544.1">
    <property type="nucleotide sequence ID" value="NZ_AP025637.1"/>
</dbReference>
<organism evidence="2 3">
    <name type="scientific">Roseomonas fluvialis</name>
    <dbReference type="NCBI Taxonomy" id="1750527"/>
    <lineage>
        <taxon>Bacteria</taxon>
        <taxon>Pseudomonadati</taxon>
        <taxon>Pseudomonadota</taxon>
        <taxon>Alphaproteobacteria</taxon>
        <taxon>Acetobacterales</taxon>
        <taxon>Roseomonadaceae</taxon>
        <taxon>Roseomonas</taxon>
    </lineage>
</organism>
<dbReference type="Proteomes" id="UP000831327">
    <property type="component" value="Chromosome"/>
</dbReference>
<evidence type="ECO:0000313" key="2">
    <source>
        <dbReference type="EMBL" id="BDG71262.1"/>
    </source>
</evidence>